<evidence type="ECO:0000313" key="4">
    <source>
        <dbReference type="EMBL" id="MQT11631.1"/>
    </source>
</evidence>
<sequence>MVDFLGLRQKMIDCQLRTNDVTDYDVLGAYAGVPRERFIAPERSVLAYVDEDVPVAAKPVPRYLMRPATFAKMLQLALIDADEKVLVIGSASGYETAIVAKLAREVVSLDSDAALSAAAAERLQSLDIGNVTSVVGPLAAGWSAAAPYDVIIVAGAVEAGTEALASQLALDGRMVLVEGVGGAGEARLYGRSAGGVSARFAFNAATHLLPGFERPKAFVF</sequence>
<dbReference type="EMBL" id="VWNA01000001">
    <property type="protein sequence ID" value="MQT11631.1"/>
    <property type="molecule type" value="Genomic_DNA"/>
</dbReference>
<keyword evidence="4" id="KW-0808">Transferase</keyword>
<dbReference type="RefSeq" id="WP_153478538.1">
    <property type="nucleotide sequence ID" value="NZ_VWNA01000001.1"/>
</dbReference>
<evidence type="ECO:0000256" key="2">
    <source>
        <dbReference type="ARBA" id="ARBA00013346"/>
    </source>
</evidence>
<dbReference type="AlphaFoldDB" id="A0A6A7Y0I9"/>
<keyword evidence="5" id="KW-1185">Reference proteome</keyword>
<proteinExistence type="inferred from homology"/>
<dbReference type="Gene3D" id="3.40.50.150">
    <property type="entry name" value="Vaccinia Virus protein VP39"/>
    <property type="match status" value="1"/>
</dbReference>
<evidence type="ECO:0000313" key="5">
    <source>
        <dbReference type="Proteomes" id="UP000332515"/>
    </source>
</evidence>
<protein>
    <recommendedName>
        <fullName evidence="2">Protein-L-isoaspartate O-methyltransferase</fullName>
    </recommendedName>
    <alternativeName>
        <fullName evidence="3">Protein L-isoaspartyl methyltransferase</fullName>
    </alternativeName>
</protein>
<dbReference type="Proteomes" id="UP000332515">
    <property type="component" value="Unassembled WGS sequence"/>
</dbReference>
<dbReference type="PANTHER" id="PTHR11579">
    <property type="entry name" value="PROTEIN-L-ISOASPARTATE O-METHYLTRANSFERASE"/>
    <property type="match status" value="1"/>
</dbReference>
<dbReference type="PANTHER" id="PTHR11579:SF18">
    <property type="entry name" value="PROTEIN-L-ISOASPARTATE O-METHYLTRANSFERASE"/>
    <property type="match status" value="1"/>
</dbReference>
<dbReference type="GO" id="GO:0005737">
    <property type="term" value="C:cytoplasm"/>
    <property type="evidence" value="ECO:0007669"/>
    <property type="project" value="TreeGrafter"/>
</dbReference>
<dbReference type="GO" id="GO:0032259">
    <property type="term" value="P:methylation"/>
    <property type="evidence" value="ECO:0007669"/>
    <property type="project" value="UniProtKB-KW"/>
</dbReference>
<dbReference type="InterPro" id="IPR000682">
    <property type="entry name" value="PCMT"/>
</dbReference>
<keyword evidence="4" id="KW-0489">Methyltransferase</keyword>
<name>A0A6A7Y0I9_9HYPH</name>
<accession>A0A6A7Y0I9</accession>
<reference evidence="4 5" key="1">
    <citation type="submission" date="2019-09" db="EMBL/GenBank/DDBJ databases">
        <title>Segnochrobactrum spirostomi gen. nov., sp. nov., isolated from the ciliate Spirostomum cf. yagiui and description of a novel family, Segnochrobactraceae fam. nov. within the order Rhizobiales of the class Alphaproteobacteria.</title>
        <authorList>
            <person name="Akter S."/>
            <person name="Shazib S.U.A."/>
            <person name="Shin M.K."/>
        </authorList>
    </citation>
    <scope>NUCLEOTIDE SEQUENCE [LARGE SCALE GENOMIC DNA]</scope>
    <source>
        <strain evidence="4 5">Sp-1</strain>
    </source>
</reference>
<evidence type="ECO:0000256" key="3">
    <source>
        <dbReference type="ARBA" id="ARBA00030757"/>
    </source>
</evidence>
<dbReference type="Pfam" id="PF01135">
    <property type="entry name" value="PCMT"/>
    <property type="match status" value="1"/>
</dbReference>
<comment type="caution">
    <text evidence="4">The sequence shown here is derived from an EMBL/GenBank/DDBJ whole genome shotgun (WGS) entry which is preliminary data.</text>
</comment>
<dbReference type="GO" id="GO:0004719">
    <property type="term" value="F:protein-L-isoaspartate (D-aspartate) O-methyltransferase activity"/>
    <property type="evidence" value="ECO:0007669"/>
    <property type="project" value="InterPro"/>
</dbReference>
<evidence type="ECO:0000256" key="1">
    <source>
        <dbReference type="ARBA" id="ARBA00005369"/>
    </source>
</evidence>
<gene>
    <name evidence="4" type="ORF">F0357_02870</name>
</gene>
<dbReference type="InterPro" id="IPR029063">
    <property type="entry name" value="SAM-dependent_MTases_sf"/>
</dbReference>
<organism evidence="4 5">
    <name type="scientific">Segnochrobactrum spirostomi</name>
    <dbReference type="NCBI Taxonomy" id="2608987"/>
    <lineage>
        <taxon>Bacteria</taxon>
        <taxon>Pseudomonadati</taxon>
        <taxon>Pseudomonadota</taxon>
        <taxon>Alphaproteobacteria</taxon>
        <taxon>Hyphomicrobiales</taxon>
        <taxon>Segnochrobactraceae</taxon>
        <taxon>Segnochrobactrum</taxon>
    </lineage>
</organism>
<comment type="similarity">
    <text evidence="1">Belongs to the methyltransferase superfamily. L-isoaspartyl/D-aspartyl protein methyltransferase family.</text>
</comment>
<dbReference type="SUPFAM" id="SSF53335">
    <property type="entry name" value="S-adenosyl-L-methionine-dependent methyltransferases"/>
    <property type="match status" value="1"/>
</dbReference>